<evidence type="ECO:0000256" key="1">
    <source>
        <dbReference type="ARBA" id="ARBA00004170"/>
    </source>
</evidence>
<dbReference type="PANTHER" id="PTHR43767">
    <property type="entry name" value="LONG-CHAIN-FATTY-ACID--COA LIGASE"/>
    <property type="match status" value="1"/>
</dbReference>
<organism evidence="12 13">
    <name type="scientific">Noviherbaspirillum galbum</name>
    <dbReference type="NCBI Taxonomy" id="2709383"/>
    <lineage>
        <taxon>Bacteria</taxon>
        <taxon>Pseudomonadati</taxon>
        <taxon>Pseudomonadota</taxon>
        <taxon>Betaproteobacteria</taxon>
        <taxon>Burkholderiales</taxon>
        <taxon>Oxalobacteraceae</taxon>
        <taxon>Noviherbaspirillum</taxon>
    </lineage>
</organism>
<feature type="domain" description="AMP-binding enzyme C-terminal" evidence="11">
    <location>
        <begin position="469"/>
        <end position="544"/>
    </location>
</feature>
<dbReference type="RefSeq" id="WP_163966019.1">
    <property type="nucleotide sequence ID" value="NZ_JAAIVB010000062.1"/>
</dbReference>
<dbReference type="Pfam" id="PF13193">
    <property type="entry name" value="AMP-binding_C"/>
    <property type="match status" value="1"/>
</dbReference>
<dbReference type="CDD" id="cd05936">
    <property type="entry name" value="FC-FACS_FadD_like"/>
    <property type="match status" value="1"/>
</dbReference>
<keyword evidence="5" id="KW-0472">Membrane</keyword>
<dbReference type="FunFam" id="3.40.50.12780:FF:000003">
    <property type="entry name" value="Long-chain-fatty-acid--CoA ligase FadD"/>
    <property type="match status" value="1"/>
</dbReference>
<sequence>MNNIWLKSYPQGVPAQIDTEHLPTLNELQAGICARFAGKPAFSSLGGTISFAELAEQSAAFAAYLINDLALVRGERVALMMPNLLQYPVALFGVLRAGGVVVNVNPLYTPRELHHQLADSGASVIVVLDQFAHVVQEAMAGTSLRHVIVTRIGDLLHFPRAQLADFTVAHIKHLVPEWHIDLARPFNEALSRGRGRAPKYITVRPEDAAFLQYTGGTTGVPKGAVLTHASVAANVEQTLAWVSHVLKEGEEVAVIPLPMYHIFALTTTLCFFALGARNVLITNPRDLHGFVKEIRNLRFSAMIGVNTLFHALLEAEGSDEIDCSAVKVIVAGGMAVQTSVARRWQERFGMPIIEGYGLTETSPIVCANPLDGHFHTGSVGLPVPSTEVCLLDEEGAEVPPHETGEIAVRGPQVMRGYWNLPAETAGVFTQDGWLRTGDIGTFTEEGYLKILDRKKELINVSGFKVFPNEVENVVAMHPGVLEVAAIPAPDERAGEVVKIVVVRRDASLTEDVLMAHCRANLTSYKVPRYIVFRDEPLPKSNIGKILRRVVRDQENTASPAAGQHTAAAPDAAAAS</sequence>
<evidence type="ECO:0000256" key="6">
    <source>
        <dbReference type="ARBA" id="ARBA00026121"/>
    </source>
</evidence>
<dbReference type="EC" id="6.2.1.3" evidence="6"/>
<dbReference type="PROSITE" id="PS00455">
    <property type="entry name" value="AMP_BINDING"/>
    <property type="match status" value="1"/>
</dbReference>
<evidence type="ECO:0000313" key="13">
    <source>
        <dbReference type="Proteomes" id="UP000482155"/>
    </source>
</evidence>
<dbReference type="SUPFAM" id="SSF56801">
    <property type="entry name" value="Acetyl-CoA synthetase-like"/>
    <property type="match status" value="1"/>
</dbReference>
<evidence type="ECO:0000256" key="3">
    <source>
        <dbReference type="ARBA" id="ARBA00006432"/>
    </source>
</evidence>
<dbReference type="Proteomes" id="UP000482155">
    <property type="component" value="Unassembled WGS sequence"/>
</dbReference>
<evidence type="ECO:0000256" key="4">
    <source>
        <dbReference type="ARBA" id="ARBA00022598"/>
    </source>
</evidence>
<dbReference type="EMBL" id="JAAIVB010000062">
    <property type="protein sequence ID" value="NEX62903.1"/>
    <property type="molecule type" value="Genomic_DNA"/>
</dbReference>
<evidence type="ECO:0000256" key="7">
    <source>
        <dbReference type="ARBA" id="ARBA00039545"/>
    </source>
</evidence>
<keyword evidence="4" id="KW-0436">Ligase</keyword>
<evidence type="ECO:0000259" key="10">
    <source>
        <dbReference type="Pfam" id="PF00501"/>
    </source>
</evidence>
<evidence type="ECO:0000256" key="5">
    <source>
        <dbReference type="ARBA" id="ARBA00023136"/>
    </source>
</evidence>
<dbReference type="InterPro" id="IPR042099">
    <property type="entry name" value="ANL_N_sf"/>
</dbReference>
<feature type="domain" description="AMP-dependent synthetase/ligase" evidence="10">
    <location>
        <begin position="33"/>
        <end position="418"/>
    </location>
</feature>
<dbReference type="PANTHER" id="PTHR43767:SF8">
    <property type="entry name" value="LONG-CHAIN-FATTY-ACID--COA LIGASE"/>
    <property type="match status" value="1"/>
</dbReference>
<dbReference type="GO" id="GO:0004467">
    <property type="term" value="F:long-chain fatty acid-CoA ligase activity"/>
    <property type="evidence" value="ECO:0007669"/>
    <property type="project" value="UniProtKB-EC"/>
</dbReference>
<evidence type="ECO:0000256" key="9">
    <source>
        <dbReference type="SAM" id="MobiDB-lite"/>
    </source>
</evidence>
<evidence type="ECO:0000256" key="8">
    <source>
        <dbReference type="ARBA" id="ARBA00042773"/>
    </source>
</evidence>
<comment type="subcellular location">
    <subcellularLocation>
        <location evidence="1">Membrane</location>
        <topology evidence="1">Peripheral membrane protein</topology>
    </subcellularLocation>
</comment>
<dbReference type="AlphaFoldDB" id="A0A6B3SQ66"/>
<dbReference type="InterPro" id="IPR025110">
    <property type="entry name" value="AMP-bd_C"/>
</dbReference>
<accession>A0A6B3SQ66</accession>
<comment type="pathway">
    <text evidence="2">Lipid metabolism; fatty acid beta-oxidation.</text>
</comment>
<feature type="region of interest" description="Disordered" evidence="9">
    <location>
        <begin position="555"/>
        <end position="575"/>
    </location>
</feature>
<evidence type="ECO:0000256" key="2">
    <source>
        <dbReference type="ARBA" id="ARBA00005005"/>
    </source>
</evidence>
<keyword evidence="13" id="KW-1185">Reference proteome</keyword>
<evidence type="ECO:0000313" key="12">
    <source>
        <dbReference type="EMBL" id="NEX62903.1"/>
    </source>
</evidence>
<dbReference type="Gene3D" id="3.30.300.30">
    <property type="match status" value="1"/>
</dbReference>
<reference evidence="12 13" key="1">
    <citation type="submission" date="2020-02" db="EMBL/GenBank/DDBJ databases">
        <authorList>
            <person name="Kim M.K."/>
        </authorList>
    </citation>
    <scope>NUCLEOTIDE SEQUENCE [LARGE SCALE GENOMIC DNA]</scope>
    <source>
        <strain evidence="12 13">17J57-3</strain>
    </source>
</reference>
<protein>
    <recommendedName>
        <fullName evidence="7">Long-chain-fatty-acid--CoA ligase</fullName>
        <ecNumber evidence="6">6.2.1.3</ecNumber>
    </recommendedName>
    <alternativeName>
        <fullName evidence="8">Long-chain acyl-CoA synthetase</fullName>
    </alternativeName>
</protein>
<proteinExistence type="inferred from homology"/>
<dbReference type="InterPro" id="IPR020845">
    <property type="entry name" value="AMP-binding_CS"/>
</dbReference>
<dbReference type="Pfam" id="PF00501">
    <property type="entry name" value="AMP-binding"/>
    <property type="match status" value="1"/>
</dbReference>
<evidence type="ECO:0000259" key="11">
    <source>
        <dbReference type="Pfam" id="PF13193"/>
    </source>
</evidence>
<dbReference type="InterPro" id="IPR045851">
    <property type="entry name" value="AMP-bd_C_sf"/>
</dbReference>
<name>A0A6B3SQ66_9BURK</name>
<feature type="compositionally biased region" description="Low complexity" evidence="9">
    <location>
        <begin position="557"/>
        <end position="575"/>
    </location>
</feature>
<dbReference type="Gene3D" id="3.40.50.12780">
    <property type="entry name" value="N-terminal domain of ligase-like"/>
    <property type="match status" value="1"/>
</dbReference>
<gene>
    <name evidence="12" type="ORF">G3574_17615</name>
</gene>
<dbReference type="InterPro" id="IPR050237">
    <property type="entry name" value="ATP-dep_AMP-bd_enzyme"/>
</dbReference>
<comment type="similarity">
    <text evidence="3">Belongs to the ATP-dependent AMP-binding enzyme family.</text>
</comment>
<comment type="caution">
    <text evidence="12">The sequence shown here is derived from an EMBL/GenBank/DDBJ whole genome shotgun (WGS) entry which is preliminary data.</text>
</comment>
<dbReference type="GO" id="GO:0016020">
    <property type="term" value="C:membrane"/>
    <property type="evidence" value="ECO:0007669"/>
    <property type="project" value="UniProtKB-SubCell"/>
</dbReference>
<dbReference type="InterPro" id="IPR000873">
    <property type="entry name" value="AMP-dep_synth/lig_dom"/>
</dbReference>